<dbReference type="EMBL" id="LGRX02028896">
    <property type="protein sequence ID" value="KAK3247524.1"/>
    <property type="molecule type" value="Genomic_DNA"/>
</dbReference>
<protein>
    <submittedName>
        <fullName evidence="2">Uncharacterized protein</fullName>
    </submittedName>
</protein>
<dbReference type="Proteomes" id="UP001190700">
    <property type="component" value="Unassembled WGS sequence"/>
</dbReference>
<keyword evidence="3" id="KW-1185">Reference proteome</keyword>
<keyword evidence="1" id="KW-0732">Signal</keyword>
<evidence type="ECO:0000313" key="2">
    <source>
        <dbReference type="EMBL" id="KAK3247524.1"/>
    </source>
</evidence>
<reference evidence="2 3" key="1">
    <citation type="journal article" date="2015" name="Genome Biol. Evol.">
        <title>Comparative Genomics of a Bacterivorous Green Alga Reveals Evolutionary Causalities and Consequences of Phago-Mixotrophic Mode of Nutrition.</title>
        <authorList>
            <person name="Burns J.A."/>
            <person name="Paasch A."/>
            <person name="Narechania A."/>
            <person name="Kim E."/>
        </authorList>
    </citation>
    <scope>NUCLEOTIDE SEQUENCE [LARGE SCALE GENOMIC DNA]</scope>
    <source>
        <strain evidence="2 3">PLY_AMNH</strain>
    </source>
</reference>
<organism evidence="2 3">
    <name type="scientific">Cymbomonas tetramitiformis</name>
    <dbReference type="NCBI Taxonomy" id="36881"/>
    <lineage>
        <taxon>Eukaryota</taxon>
        <taxon>Viridiplantae</taxon>
        <taxon>Chlorophyta</taxon>
        <taxon>Pyramimonadophyceae</taxon>
        <taxon>Pyramimonadales</taxon>
        <taxon>Pyramimonadaceae</taxon>
        <taxon>Cymbomonas</taxon>
    </lineage>
</organism>
<proteinExistence type="predicted"/>
<evidence type="ECO:0000256" key="1">
    <source>
        <dbReference type="SAM" id="SignalP"/>
    </source>
</evidence>
<evidence type="ECO:0000313" key="3">
    <source>
        <dbReference type="Proteomes" id="UP001190700"/>
    </source>
</evidence>
<accession>A0AAE0F0Z2</accession>
<feature type="signal peptide" evidence="1">
    <location>
        <begin position="1"/>
        <end position="40"/>
    </location>
</feature>
<gene>
    <name evidence="2" type="ORF">CYMTET_42985</name>
</gene>
<name>A0AAE0F0Z2_9CHLO</name>
<comment type="caution">
    <text evidence="2">The sequence shown here is derived from an EMBL/GenBank/DDBJ whole genome shotgun (WGS) entry which is preliminary data.</text>
</comment>
<sequence>MILRLFCYQMARRSGALQPSAPRHALLLVFLACFQGLTRADLAACQSELSVYMDQFTDMESALGIVTDPNFATSVCGACGMGDLDKLYADAAPIMETAGCNQTSVDDIIELMKSVVQFACSKNSDDETCAVSMNTAFEAIGIDLDELVTTGEFDTGSIDYSNACGALSGMEVSVVNSWPMFYGQHAAL</sequence>
<dbReference type="AlphaFoldDB" id="A0AAE0F0Z2"/>
<feature type="chain" id="PRO_5042005023" evidence="1">
    <location>
        <begin position="41"/>
        <end position="188"/>
    </location>
</feature>